<protein>
    <submittedName>
        <fullName evidence="2">Uncharacterized protein</fullName>
    </submittedName>
</protein>
<organism evidence="2 3">
    <name type="scientific">Starmerella bacillaris</name>
    <name type="common">Yeast</name>
    <name type="synonym">Candida zemplinina</name>
    <dbReference type="NCBI Taxonomy" id="1247836"/>
    <lineage>
        <taxon>Eukaryota</taxon>
        <taxon>Fungi</taxon>
        <taxon>Dikarya</taxon>
        <taxon>Ascomycota</taxon>
        <taxon>Saccharomycotina</taxon>
        <taxon>Dipodascomycetes</taxon>
        <taxon>Dipodascales</taxon>
        <taxon>Trichomonascaceae</taxon>
        <taxon>Starmerella</taxon>
    </lineage>
</organism>
<evidence type="ECO:0000313" key="2">
    <source>
        <dbReference type="EMBL" id="GMM50027.1"/>
    </source>
</evidence>
<dbReference type="Proteomes" id="UP001362899">
    <property type="component" value="Unassembled WGS sequence"/>
</dbReference>
<name>A0AAV5RFM9_STABA</name>
<accession>A0AAV5RFM9</accession>
<sequence>MQARKFQTAEPTVRPYPNSFYPLIDDDLRTRLQEVASSTRSSVRNGYITPSKIPSYKAAPMAPLDLDILKHQAEAQMARKAKSMNAIDFNTKQIRAELNDDEYGDTEDDEEDEKSRPVVDKNNKTYFRPMSHRSRSSQYEEFQEAEFLKKY</sequence>
<reference evidence="2 3" key="1">
    <citation type="journal article" date="2023" name="Elife">
        <title>Identification of key yeast species and microbe-microbe interactions impacting larval growth of Drosophila in the wild.</title>
        <authorList>
            <person name="Mure A."/>
            <person name="Sugiura Y."/>
            <person name="Maeda R."/>
            <person name="Honda K."/>
            <person name="Sakurai N."/>
            <person name="Takahashi Y."/>
            <person name="Watada M."/>
            <person name="Katoh T."/>
            <person name="Gotoh A."/>
            <person name="Gotoh Y."/>
            <person name="Taniguchi I."/>
            <person name="Nakamura K."/>
            <person name="Hayashi T."/>
            <person name="Katayama T."/>
            <person name="Uemura T."/>
            <person name="Hattori Y."/>
        </authorList>
    </citation>
    <scope>NUCLEOTIDE SEQUENCE [LARGE SCALE GENOMIC DNA]</scope>
    <source>
        <strain evidence="2 3">SB-73</strain>
    </source>
</reference>
<dbReference type="EMBL" id="BTGC01000003">
    <property type="protein sequence ID" value="GMM50027.1"/>
    <property type="molecule type" value="Genomic_DNA"/>
</dbReference>
<feature type="compositionally biased region" description="Basic and acidic residues" evidence="1">
    <location>
        <begin position="113"/>
        <end position="123"/>
    </location>
</feature>
<keyword evidence="3" id="KW-1185">Reference proteome</keyword>
<gene>
    <name evidence="2" type="ORF">DASB73_009850</name>
</gene>
<feature type="compositionally biased region" description="Acidic residues" evidence="1">
    <location>
        <begin position="99"/>
        <end position="112"/>
    </location>
</feature>
<proteinExistence type="predicted"/>
<evidence type="ECO:0000313" key="3">
    <source>
        <dbReference type="Proteomes" id="UP001362899"/>
    </source>
</evidence>
<evidence type="ECO:0000256" key="1">
    <source>
        <dbReference type="SAM" id="MobiDB-lite"/>
    </source>
</evidence>
<comment type="caution">
    <text evidence="2">The sequence shown here is derived from an EMBL/GenBank/DDBJ whole genome shotgun (WGS) entry which is preliminary data.</text>
</comment>
<dbReference type="AlphaFoldDB" id="A0AAV5RFM9"/>
<feature type="region of interest" description="Disordered" evidence="1">
    <location>
        <begin position="98"/>
        <end position="139"/>
    </location>
</feature>